<sequence length="501" mass="57106">MTEWQDRVLARFRQTDTPVAAALDPDRILLEEQIVQALRADRFDLLTYTDPITFRHAYEPGYRAPRDNGEETPRLIVRFTHTRRESVPYDLLQKGECIRLTLADLFPGLDYQTVQALGPRHYDALYRAAQTLRGRRLGRNQTARFILEEVFSIRPDEVRTSADLIALLCKVHYSHQTVPDILVDHCLKTWDGRVDAGLPDIRSLFEHGAFMAYLQDEWAGYISGGDPTPTVPFDDDRIRLHVDTFFLEGALKPLPAPPSVQIPEWAQRGIIRDHDGERVYRLECLLDRLRKTLPGPDARLDNWKQCARLWAEAVTLFSGPSSSALNEVRPRYQALHREIETAFGEWILATFPTLPDRPYLPAPVMVHQIPHYLAHRGGDHIALIVMDGMALDQWLIIKEMLGDDFFYTDDLVCAWVPTLTSISRRSLFAGEKPSLVSGVNGTTRNEETLWRTFWHNQGRSERSIGYSRGNTLASFAEVDELVHDATPAVAGFVINTIDNLI</sequence>
<evidence type="ECO:0000313" key="2">
    <source>
        <dbReference type="Proteomes" id="UP000737555"/>
    </source>
</evidence>
<comment type="caution">
    <text evidence="1">The sequence shown here is derived from an EMBL/GenBank/DDBJ whole genome shotgun (WGS) entry which is preliminary data.</text>
</comment>
<dbReference type="EMBL" id="JABMJE010000114">
    <property type="protein sequence ID" value="NQS78614.1"/>
    <property type="molecule type" value="Genomic_DNA"/>
</dbReference>
<feature type="non-terminal residue" evidence="1">
    <location>
        <position position="501"/>
    </location>
</feature>
<gene>
    <name evidence="1" type="primary">pglZ</name>
    <name evidence="1" type="ORF">HQQ74_07935</name>
</gene>
<organism evidence="1 2">
    <name type="scientific">Methanoculleus bourgensis</name>
    <dbReference type="NCBI Taxonomy" id="83986"/>
    <lineage>
        <taxon>Archaea</taxon>
        <taxon>Methanobacteriati</taxon>
        <taxon>Methanobacteriota</taxon>
        <taxon>Stenosarchaea group</taxon>
        <taxon>Methanomicrobia</taxon>
        <taxon>Methanomicrobiales</taxon>
        <taxon>Methanomicrobiaceae</taxon>
        <taxon>Methanoculleus</taxon>
    </lineage>
</organism>
<reference evidence="1" key="1">
    <citation type="submission" date="2020-05" db="EMBL/GenBank/DDBJ databases">
        <title>The first insight into the ecology of ammonia-tolerant syntrophic propionate oxidizing bacteria.</title>
        <authorList>
            <person name="Singh A."/>
            <person name="Schnurer A."/>
            <person name="Westerholm M."/>
        </authorList>
    </citation>
    <scope>NUCLEOTIDE SEQUENCE</scope>
    <source>
        <strain evidence="1">MAG54</strain>
    </source>
</reference>
<dbReference type="NCBIfam" id="NF033449">
    <property type="entry name" value="BREX_PglZ_3"/>
    <property type="match status" value="1"/>
</dbReference>
<name>A0A8T7HB46_9EURY</name>
<proteinExistence type="predicted"/>
<protein>
    <submittedName>
        <fullName evidence="1">BREX-3 system phosphatase PglZ</fullName>
    </submittedName>
</protein>
<dbReference type="Pfam" id="PF08665">
    <property type="entry name" value="PglZ"/>
    <property type="match status" value="1"/>
</dbReference>
<dbReference type="Proteomes" id="UP000737555">
    <property type="component" value="Unassembled WGS sequence"/>
</dbReference>
<evidence type="ECO:0000313" key="1">
    <source>
        <dbReference type="EMBL" id="NQS78614.1"/>
    </source>
</evidence>
<dbReference type="AlphaFoldDB" id="A0A8T7HB46"/>
<accession>A0A8T7HB46</accession>